<protein>
    <submittedName>
        <fullName evidence="1">Uncharacterized protein</fullName>
    </submittedName>
</protein>
<organism evidence="1 2">
    <name type="scientific">Neobacillus niacini</name>
    <dbReference type="NCBI Taxonomy" id="86668"/>
    <lineage>
        <taxon>Bacteria</taxon>
        <taxon>Bacillati</taxon>
        <taxon>Bacillota</taxon>
        <taxon>Bacilli</taxon>
        <taxon>Bacillales</taxon>
        <taxon>Bacillaceae</taxon>
        <taxon>Neobacillus</taxon>
    </lineage>
</organism>
<evidence type="ECO:0000313" key="1">
    <source>
        <dbReference type="EMBL" id="NYE08907.1"/>
    </source>
</evidence>
<dbReference type="AlphaFoldDB" id="A0A852TN67"/>
<name>A0A852TN67_9BACI</name>
<sequence>MKRQWSIRCLFPSVMKSLQKEHLYPDPLSWSINAQVKIFWKFEGLFFYKPWIFETGNKRKG</sequence>
<dbReference type="EMBL" id="JACCBX010000017">
    <property type="protein sequence ID" value="NYE08907.1"/>
    <property type="molecule type" value="Genomic_DNA"/>
</dbReference>
<comment type="caution">
    <text evidence="1">The sequence shown here is derived from an EMBL/GenBank/DDBJ whole genome shotgun (WGS) entry which is preliminary data.</text>
</comment>
<dbReference type="Proteomes" id="UP000548423">
    <property type="component" value="Unassembled WGS sequence"/>
</dbReference>
<gene>
    <name evidence="1" type="ORF">F4694_005764</name>
</gene>
<accession>A0A852TN67</accession>
<reference evidence="2" key="2">
    <citation type="submission" date="2020-08" db="EMBL/GenBank/DDBJ databases">
        <title>The Agave Microbiome: Exploring the role of microbial communities in plant adaptations to desert environments.</title>
        <authorList>
            <person name="Partida-Martinez L.P."/>
        </authorList>
    </citation>
    <scope>NUCLEOTIDE SEQUENCE [LARGE SCALE GENOMIC DNA]</scope>
    <source>
        <strain evidence="2">AT2.8</strain>
    </source>
</reference>
<reference evidence="2" key="1">
    <citation type="submission" date="2020-07" db="EMBL/GenBank/DDBJ databases">
        <authorList>
            <person name="Partida-Martinez L."/>
            <person name="Huntemann M."/>
            <person name="Clum A."/>
            <person name="Wang J."/>
            <person name="Palaniappan K."/>
            <person name="Ritter S."/>
            <person name="Chen I.-M."/>
            <person name="Stamatis D."/>
            <person name="Reddy T."/>
            <person name="O'Malley R."/>
            <person name="Daum C."/>
            <person name="Shapiro N."/>
            <person name="Ivanova N."/>
            <person name="Kyrpides N."/>
            <person name="Woyke T."/>
        </authorList>
    </citation>
    <scope>NUCLEOTIDE SEQUENCE [LARGE SCALE GENOMIC DNA]</scope>
    <source>
        <strain evidence="2">AT2.8</strain>
    </source>
</reference>
<evidence type="ECO:0000313" key="2">
    <source>
        <dbReference type="Proteomes" id="UP000548423"/>
    </source>
</evidence>
<proteinExistence type="predicted"/>